<reference evidence="1" key="2">
    <citation type="journal article" date="2015" name="Data Brief">
        <title>Shoot transcriptome of the giant reed, Arundo donax.</title>
        <authorList>
            <person name="Barrero R.A."/>
            <person name="Guerrero F.D."/>
            <person name="Moolhuijzen P."/>
            <person name="Goolsby J.A."/>
            <person name="Tidwell J."/>
            <person name="Bellgard S.E."/>
            <person name="Bellgard M.I."/>
        </authorList>
    </citation>
    <scope>NUCLEOTIDE SEQUENCE</scope>
    <source>
        <tissue evidence="1">Shoot tissue taken approximately 20 cm above the soil surface</tissue>
    </source>
</reference>
<name>A0A0A9AIT7_ARUDO</name>
<evidence type="ECO:0000313" key="1">
    <source>
        <dbReference type="EMBL" id="JAD47002.1"/>
    </source>
</evidence>
<proteinExistence type="predicted"/>
<accession>A0A0A9AIT7</accession>
<sequence length="25" mass="3112">MQFFNWYYTTNNWKFAPLGAFYLST</sequence>
<dbReference type="EMBL" id="GBRH01250893">
    <property type="protein sequence ID" value="JAD47002.1"/>
    <property type="molecule type" value="Transcribed_RNA"/>
</dbReference>
<organism evidence="1">
    <name type="scientific">Arundo donax</name>
    <name type="common">Giant reed</name>
    <name type="synonym">Donax arundinaceus</name>
    <dbReference type="NCBI Taxonomy" id="35708"/>
    <lineage>
        <taxon>Eukaryota</taxon>
        <taxon>Viridiplantae</taxon>
        <taxon>Streptophyta</taxon>
        <taxon>Embryophyta</taxon>
        <taxon>Tracheophyta</taxon>
        <taxon>Spermatophyta</taxon>
        <taxon>Magnoliopsida</taxon>
        <taxon>Liliopsida</taxon>
        <taxon>Poales</taxon>
        <taxon>Poaceae</taxon>
        <taxon>PACMAD clade</taxon>
        <taxon>Arundinoideae</taxon>
        <taxon>Arundineae</taxon>
        <taxon>Arundo</taxon>
    </lineage>
</organism>
<protein>
    <submittedName>
        <fullName evidence="1">Uncharacterized protein</fullName>
    </submittedName>
</protein>
<reference evidence="1" key="1">
    <citation type="submission" date="2014-09" db="EMBL/GenBank/DDBJ databases">
        <authorList>
            <person name="Magalhaes I.L.F."/>
            <person name="Oliveira U."/>
            <person name="Santos F.R."/>
            <person name="Vidigal T.H.D.A."/>
            <person name="Brescovit A.D."/>
            <person name="Santos A.J."/>
        </authorList>
    </citation>
    <scope>NUCLEOTIDE SEQUENCE</scope>
    <source>
        <tissue evidence="1">Shoot tissue taken approximately 20 cm above the soil surface</tissue>
    </source>
</reference>
<dbReference type="AlphaFoldDB" id="A0A0A9AIT7"/>